<protein>
    <submittedName>
        <fullName evidence="1">Uncharacterized protein</fullName>
    </submittedName>
</protein>
<sequence>MKKDPKDLAGVYEEQEFLANEPDTNPTEEMGGEVWYL</sequence>
<name>A0A2U0UJY3_9BACT</name>
<evidence type="ECO:0000313" key="1">
    <source>
        <dbReference type="EMBL" id="PVX57955.1"/>
    </source>
</evidence>
<gene>
    <name evidence="1" type="ORF">C7379_10378</name>
</gene>
<dbReference type="Proteomes" id="UP000245870">
    <property type="component" value="Unassembled WGS sequence"/>
</dbReference>
<dbReference type="AlphaFoldDB" id="A0A2U0UJY3"/>
<proteinExistence type="predicted"/>
<comment type="caution">
    <text evidence="1">The sequence shown here is derived from an EMBL/GenBank/DDBJ whole genome shotgun (WGS) entry which is preliminary data.</text>
</comment>
<keyword evidence="2" id="KW-1185">Reference proteome</keyword>
<reference evidence="1 2" key="1">
    <citation type="submission" date="2018-05" db="EMBL/GenBank/DDBJ databases">
        <title>Genomic Encyclopedia of Type Strains, Phase IV (KMG-IV): sequencing the most valuable type-strain genomes for metagenomic binning, comparative biology and taxonomic classification.</title>
        <authorList>
            <person name="Goeker M."/>
        </authorList>
    </citation>
    <scope>NUCLEOTIDE SEQUENCE [LARGE SCALE GENOMIC DNA]</scope>
    <source>
        <strain evidence="1 2">DSM 100333</strain>
    </source>
</reference>
<dbReference type="EMBL" id="QENY01000003">
    <property type="protein sequence ID" value="PVX57955.1"/>
    <property type="molecule type" value="Genomic_DNA"/>
</dbReference>
<evidence type="ECO:0000313" key="2">
    <source>
        <dbReference type="Proteomes" id="UP000245870"/>
    </source>
</evidence>
<accession>A0A2U0UJY3</accession>
<organism evidence="1 2">
    <name type="scientific">Hallella colorans</name>
    <dbReference type="NCBI Taxonomy" id="1703337"/>
    <lineage>
        <taxon>Bacteria</taxon>
        <taxon>Pseudomonadati</taxon>
        <taxon>Bacteroidota</taxon>
        <taxon>Bacteroidia</taxon>
        <taxon>Bacteroidales</taxon>
        <taxon>Prevotellaceae</taxon>
        <taxon>Hallella</taxon>
    </lineage>
</organism>